<keyword evidence="3" id="KW-1185">Reference proteome</keyword>
<evidence type="ECO:0000256" key="1">
    <source>
        <dbReference type="ARBA" id="ARBA00023172"/>
    </source>
</evidence>
<organism evidence="2 3">
    <name type="scientific">Vibrio diazotrophicus</name>
    <dbReference type="NCBI Taxonomy" id="685"/>
    <lineage>
        <taxon>Bacteria</taxon>
        <taxon>Pseudomonadati</taxon>
        <taxon>Pseudomonadota</taxon>
        <taxon>Gammaproteobacteria</taxon>
        <taxon>Vibrionales</taxon>
        <taxon>Vibrionaceae</taxon>
        <taxon>Vibrio</taxon>
    </lineage>
</organism>
<accession>A0ABX4WB59</accession>
<gene>
    <name evidence="2" type="ORF">C1O25_08255</name>
</gene>
<dbReference type="SUPFAM" id="SSF56349">
    <property type="entry name" value="DNA breaking-rejoining enzymes"/>
    <property type="match status" value="1"/>
</dbReference>
<keyword evidence="1" id="KW-0233">DNA recombination</keyword>
<evidence type="ECO:0000313" key="2">
    <source>
        <dbReference type="EMBL" id="PNI01215.1"/>
    </source>
</evidence>
<reference evidence="2 3" key="1">
    <citation type="submission" date="2018-01" db="EMBL/GenBank/DDBJ databases">
        <title>Draft genome sequences of six Vibrio diazotrophicus strains isolated from deep-sea sediments of the Baltic Sea.</title>
        <authorList>
            <person name="Castillo D."/>
            <person name="Vandieken V."/>
            <person name="Chiang O."/>
            <person name="Middelboe M."/>
        </authorList>
    </citation>
    <scope>NUCLEOTIDE SEQUENCE [LARGE SCALE GENOMIC DNA]</scope>
    <source>
        <strain evidence="2 3">65.10M</strain>
    </source>
</reference>
<dbReference type="Gene3D" id="1.10.443.10">
    <property type="entry name" value="Intergrase catalytic core"/>
    <property type="match status" value="1"/>
</dbReference>
<proteinExistence type="predicted"/>
<protein>
    <recommendedName>
        <fullName evidence="4">Integrase</fullName>
    </recommendedName>
</protein>
<name>A0ABX4WB59_VIBDI</name>
<dbReference type="Proteomes" id="UP000236547">
    <property type="component" value="Unassembled WGS sequence"/>
</dbReference>
<sequence length="688" mass="77563">MNKEHLEHLNKIGQQWAVVYSNLLILNDGGAKKVDGGINPYIAQLALLPVSKKSVFRDMLWDYDVETSNRAASVHLTKVQLDFGNYIHIPLGVITEMKCLFLFVYASPKDFGNKKNEIKPNTLIDAFKNGLNFLDFTFSVLEKRLGREYVQYQYNKLSEVTLLDFEDAAEKTSLKIAQSKTRNGYRIFFDYLNSHKAIVDIGIESQADFSAIEKAYNKYRVSSTNDDKKEKLLPYLDTSNFDRTLKQASFNVVSFLKAVGEKVTDPVMVKHYDILAKSYKEFDYTKQEFNDYGAYRLNTKGYSLEYINTIFPDNHVAKFEPIVSGTAAMLNTAFRNKYKYSEGFRLAVNKAYYSALWVIGSLMAARPNVLSDLKIYGCLDLETHTIVSEEHKGRDNRWNLFNDRWVAIPIVVDAMKVVELIGGKVFQNTYVFGNVDTLKPDGVNNPMRSLTTTIQNSLTAIRGKSLKDIKSKINGYVFRHSLAHQMFRADVGLPVISYQLKHIVTAADDLARKGKVSETTIGYGGIANQITSGDEGKKSINLRRIAEIELIKTNFNPNGTYLGGKADEHLANIKKYFNGCIQAGYTEEEIYEAMADQGLAIINVGNGYCFGGVEDFDESLPCIGGLRCNPIRCGNAIVTKANAPKWRAIYMDNQKLIGAEGYEDRQDQIMAVINEAIRVLEYLGEDLV</sequence>
<evidence type="ECO:0008006" key="4">
    <source>
        <dbReference type="Google" id="ProtNLM"/>
    </source>
</evidence>
<dbReference type="InterPro" id="IPR013762">
    <property type="entry name" value="Integrase-like_cat_sf"/>
</dbReference>
<dbReference type="EMBL" id="POSM01000009">
    <property type="protein sequence ID" value="PNI01215.1"/>
    <property type="molecule type" value="Genomic_DNA"/>
</dbReference>
<dbReference type="RefSeq" id="WP_102968263.1">
    <property type="nucleotide sequence ID" value="NZ_POSM01000009.1"/>
</dbReference>
<comment type="caution">
    <text evidence="2">The sequence shown here is derived from an EMBL/GenBank/DDBJ whole genome shotgun (WGS) entry which is preliminary data.</text>
</comment>
<dbReference type="InterPro" id="IPR011010">
    <property type="entry name" value="DNA_brk_join_enz"/>
</dbReference>
<evidence type="ECO:0000313" key="3">
    <source>
        <dbReference type="Proteomes" id="UP000236547"/>
    </source>
</evidence>